<evidence type="ECO:0000256" key="1">
    <source>
        <dbReference type="ARBA" id="ARBA00001966"/>
    </source>
</evidence>
<dbReference type="PROSITE" id="PS00551">
    <property type="entry name" value="MOLYBDOPTERIN_PROK_1"/>
    <property type="match status" value="1"/>
</dbReference>
<keyword evidence="6" id="KW-0408">Iron</keyword>
<dbReference type="SUPFAM" id="SSF50692">
    <property type="entry name" value="ADC-like"/>
    <property type="match status" value="1"/>
</dbReference>
<dbReference type="InterPro" id="IPR050123">
    <property type="entry name" value="Prok_molybdopt-oxidoreductase"/>
</dbReference>
<feature type="transmembrane region" description="Helical" evidence="8">
    <location>
        <begin position="23"/>
        <end position="43"/>
    </location>
</feature>
<dbReference type="GO" id="GO:0016020">
    <property type="term" value="C:membrane"/>
    <property type="evidence" value="ECO:0007669"/>
    <property type="project" value="TreeGrafter"/>
</dbReference>
<dbReference type="GO" id="GO:0043546">
    <property type="term" value="F:molybdopterin cofactor binding"/>
    <property type="evidence" value="ECO:0007669"/>
    <property type="project" value="InterPro"/>
</dbReference>
<organism evidence="10 11">
    <name type="scientific">Persicobacter diffluens</name>
    <dbReference type="NCBI Taxonomy" id="981"/>
    <lineage>
        <taxon>Bacteria</taxon>
        <taxon>Pseudomonadati</taxon>
        <taxon>Bacteroidota</taxon>
        <taxon>Cytophagia</taxon>
        <taxon>Cytophagales</taxon>
        <taxon>Persicobacteraceae</taxon>
        <taxon>Persicobacter</taxon>
    </lineage>
</organism>
<dbReference type="CDD" id="cd00508">
    <property type="entry name" value="MopB_CT_Fdh-Nap-like"/>
    <property type="match status" value="1"/>
</dbReference>
<gene>
    <name evidence="10" type="ORF">PEDI_32330</name>
</gene>
<dbReference type="Pfam" id="PF04879">
    <property type="entry name" value="Molybdop_Fe4S4"/>
    <property type="match status" value="1"/>
</dbReference>
<proteinExistence type="predicted"/>
<keyword evidence="7" id="KW-0411">Iron-sulfur</keyword>
<evidence type="ECO:0000313" key="10">
    <source>
        <dbReference type="EMBL" id="GJM62681.1"/>
    </source>
</evidence>
<keyword evidence="4" id="KW-0732">Signal</keyword>
<keyword evidence="3" id="KW-0479">Metal-binding</keyword>
<evidence type="ECO:0000313" key="11">
    <source>
        <dbReference type="Proteomes" id="UP001310022"/>
    </source>
</evidence>
<dbReference type="PROSITE" id="PS51318">
    <property type="entry name" value="TAT"/>
    <property type="match status" value="1"/>
</dbReference>
<dbReference type="Pfam" id="PF00384">
    <property type="entry name" value="Molybdopterin"/>
    <property type="match status" value="1"/>
</dbReference>
<dbReference type="Gene3D" id="2.40.40.20">
    <property type="match status" value="1"/>
</dbReference>
<dbReference type="SUPFAM" id="SSF53706">
    <property type="entry name" value="Formate dehydrogenase/DMSO reductase, domains 1-3"/>
    <property type="match status" value="1"/>
</dbReference>
<dbReference type="InterPro" id="IPR027467">
    <property type="entry name" value="MopterinOxRdtase_cofactor_BS"/>
</dbReference>
<accession>A0AAN5AMT1</accession>
<dbReference type="InterPro" id="IPR009010">
    <property type="entry name" value="Asp_de-COase-like_dom_sf"/>
</dbReference>
<comment type="caution">
    <text evidence="10">The sequence shown here is derived from an EMBL/GenBank/DDBJ whole genome shotgun (WGS) entry which is preliminary data.</text>
</comment>
<keyword evidence="8" id="KW-1133">Transmembrane helix</keyword>
<keyword evidence="11" id="KW-1185">Reference proteome</keyword>
<keyword evidence="8" id="KW-0472">Membrane</keyword>
<evidence type="ECO:0000256" key="6">
    <source>
        <dbReference type="ARBA" id="ARBA00023004"/>
    </source>
</evidence>
<dbReference type="GO" id="GO:0009325">
    <property type="term" value="C:nitrate reductase complex"/>
    <property type="evidence" value="ECO:0007669"/>
    <property type="project" value="TreeGrafter"/>
</dbReference>
<protein>
    <submittedName>
        <fullName evidence="10">Nitrate reductase catalytic subunit</fullName>
    </submittedName>
</protein>
<dbReference type="InterPro" id="IPR006656">
    <property type="entry name" value="Mopterin_OxRdtase"/>
</dbReference>
<feature type="domain" description="4Fe-4S Mo/W bis-MGD-type" evidence="9">
    <location>
        <begin position="54"/>
        <end position="110"/>
    </location>
</feature>
<dbReference type="PROSITE" id="PS51669">
    <property type="entry name" value="4FE4S_MOW_BIS_MGD"/>
    <property type="match status" value="1"/>
</dbReference>
<dbReference type="GO" id="GO:0008940">
    <property type="term" value="F:nitrate reductase activity"/>
    <property type="evidence" value="ECO:0007669"/>
    <property type="project" value="TreeGrafter"/>
</dbReference>
<dbReference type="GO" id="GO:0045333">
    <property type="term" value="P:cellular respiration"/>
    <property type="evidence" value="ECO:0007669"/>
    <property type="project" value="UniProtKB-ARBA"/>
</dbReference>
<evidence type="ECO:0000256" key="3">
    <source>
        <dbReference type="ARBA" id="ARBA00022723"/>
    </source>
</evidence>
<evidence type="ECO:0000256" key="8">
    <source>
        <dbReference type="SAM" id="Phobius"/>
    </source>
</evidence>
<dbReference type="RefSeq" id="WP_060687949.1">
    <property type="nucleotide sequence ID" value="NZ_BQKE01000002.1"/>
</dbReference>
<dbReference type="InterPro" id="IPR006311">
    <property type="entry name" value="TAT_signal"/>
</dbReference>
<reference evidence="10 11" key="1">
    <citation type="submission" date="2021-12" db="EMBL/GenBank/DDBJ databases">
        <title>Genome sequencing of bacteria with rrn-lacking chromosome and rrn-plasmid.</title>
        <authorList>
            <person name="Anda M."/>
            <person name="Iwasaki W."/>
        </authorList>
    </citation>
    <scope>NUCLEOTIDE SEQUENCE [LARGE SCALE GENOMIC DNA]</scope>
    <source>
        <strain evidence="10 11">NBRC 15940</strain>
    </source>
</reference>
<evidence type="ECO:0000256" key="4">
    <source>
        <dbReference type="ARBA" id="ARBA00022729"/>
    </source>
</evidence>
<dbReference type="PANTHER" id="PTHR43105">
    <property type="entry name" value="RESPIRATORY NITRATE REDUCTASE"/>
    <property type="match status" value="1"/>
</dbReference>
<sequence>MDQNSNGDMERDEDIHRLNRRSFLKLSGGVVAVGALAGTGWAVTELSVKEGPVAKWHKSVCRYCGTGCGVMLGLDKNEKLVRVRGDQEAHNKGVICIKGSLLDELMEKKEARLTTPKIRKNGKLVEASWEEAMSLVAEKFKSSIEENGPNSVAYYGSGQLYIEESYTANKLFKGGIGTNNVDGNPRLCMASAAVGYTQTFGKDEPAGCFDDIDHAETFFVIGSNAYECHPPVWERVMRRKAANPKVKIIVVDPRRTKTAQHADYYLPVVPGTDMLLLNAMAHVIINDRLYSEEYVNKYISFNDGKAEVSFEEYKAFLEDYEPEKVAAELGISAQIIREVAYYFATSKATMSLWTMGLNQRVQGVFLNNNMNSLHLLTGQINKKGATPMSMTGQSNACGGVRDTGSLSHLLPNGRLVAKAEHRAEVEKLWGIPAGKIQEKPGYNALSLFQAMNDEKVKATLVMCTNPAQSLPNVAHYLPGMEKTFMCVVDAFETETSKYADVLLPAALYIEKEGTYGQTERRYQLIQKLREPYGDSRSDLDILVDLAERLGYGDFIKSKTSKEVWDEYREFSSHSKYNFMGMTRERLAKERGLQWPCPTEDHPGTARRYIPGDPFVPEGKEVYFYGKPNGKATVFMRPYLRGNEKTDANMPTYLTTGRVVSQWHTGTMTREVAELNSQSGPGRFVMHPQDAAHYQVKEGDVIIVNSSRGEMKGTVSISENETPGVVFAAFYDPEFMINDVVSDDHDPISFQPDYKVTAINISKSLPLKPQ</sequence>
<keyword evidence="5" id="KW-0560">Oxidoreductase</keyword>
<dbReference type="EMBL" id="BQKE01000002">
    <property type="protein sequence ID" value="GJM62681.1"/>
    <property type="molecule type" value="Genomic_DNA"/>
</dbReference>
<dbReference type="InterPro" id="IPR006657">
    <property type="entry name" value="MoPterin_dinucl-bd_dom"/>
</dbReference>
<dbReference type="InterPro" id="IPR006963">
    <property type="entry name" value="Mopterin_OxRdtase_4Fe-4S_dom"/>
</dbReference>
<dbReference type="Gene3D" id="3.40.228.10">
    <property type="entry name" value="Dimethylsulfoxide Reductase, domain 2"/>
    <property type="match status" value="1"/>
</dbReference>
<evidence type="ECO:0000259" key="9">
    <source>
        <dbReference type="PROSITE" id="PS51669"/>
    </source>
</evidence>
<dbReference type="CDD" id="cd02754">
    <property type="entry name" value="MopB_Nitrate-R-NapA-like"/>
    <property type="match status" value="1"/>
</dbReference>
<comment type="cofactor">
    <cofactor evidence="1">
        <name>[4Fe-4S] cluster</name>
        <dbReference type="ChEBI" id="CHEBI:49883"/>
    </cofactor>
</comment>
<evidence type="ECO:0000256" key="7">
    <source>
        <dbReference type="ARBA" id="ARBA00023014"/>
    </source>
</evidence>
<keyword evidence="8" id="KW-0812">Transmembrane</keyword>
<evidence type="ECO:0000256" key="5">
    <source>
        <dbReference type="ARBA" id="ARBA00023002"/>
    </source>
</evidence>
<dbReference type="SMART" id="SM00926">
    <property type="entry name" value="Molybdop_Fe4S4"/>
    <property type="match status" value="1"/>
</dbReference>
<dbReference type="Gene3D" id="2.20.25.90">
    <property type="entry name" value="ADC-like domains"/>
    <property type="match status" value="1"/>
</dbReference>
<dbReference type="PANTHER" id="PTHR43105:SF11">
    <property type="entry name" value="PERIPLASMIC NITRATE REDUCTASE"/>
    <property type="match status" value="1"/>
</dbReference>
<dbReference type="Gene3D" id="3.40.50.740">
    <property type="match status" value="1"/>
</dbReference>
<dbReference type="PIRSF" id="PIRSF000144">
    <property type="entry name" value="CbbBc"/>
    <property type="match status" value="1"/>
</dbReference>
<dbReference type="Proteomes" id="UP001310022">
    <property type="component" value="Unassembled WGS sequence"/>
</dbReference>
<keyword evidence="2" id="KW-0004">4Fe-4S</keyword>
<dbReference type="AlphaFoldDB" id="A0AAN5AMT1"/>
<dbReference type="GO" id="GO:0030151">
    <property type="term" value="F:molybdenum ion binding"/>
    <property type="evidence" value="ECO:0007669"/>
    <property type="project" value="TreeGrafter"/>
</dbReference>
<dbReference type="Pfam" id="PF01568">
    <property type="entry name" value="Molydop_binding"/>
    <property type="match status" value="1"/>
</dbReference>
<name>A0AAN5AMT1_9BACT</name>
<dbReference type="GO" id="GO:0051539">
    <property type="term" value="F:4 iron, 4 sulfur cluster binding"/>
    <property type="evidence" value="ECO:0007669"/>
    <property type="project" value="UniProtKB-KW"/>
</dbReference>
<evidence type="ECO:0000256" key="2">
    <source>
        <dbReference type="ARBA" id="ARBA00022485"/>
    </source>
</evidence>